<accession>A0ACC2JW39</accession>
<gene>
    <name evidence="1" type="ORF">O1611_g1890</name>
</gene>
<protein>
    <submittedName>
        <fullName evidence="1">Uncharacterized protein</fullName>
    </submittedName>
</protein>
<dbReference type="EMBL" id="JAPUUL010000237">
    <property type="protein sequence ID" value="KAJ8131737.1"/>
    <property type="molecule type" value="Genomic_DNA"/>
</dbReference>
<sequence length="225" mass="25006">MQTPKTMLAAQFTAYNNPYEIRTIPVPQDLEPFDVLIKVAIASHCHTDFNVCRGNWSSPLPCTGSHEGAGTVVAVGSACGSGQLHPDSLQQPIMTCHHCSKQTCVTHRLPWHSGLTCQQFDESLLPENLAEVDLDEAEEAEADIQAEEMLQLQRAKDEAASRELVRRESKPCPGCRFDIQKEGGCDQMTYERYLIMIQCPNIIKVASVVMFFVGYAFLLTVPFSK</sequence>
<evidence type="ECO:0000313" key="1">
    <source>
        <dbReference type="EMBL" id="KAJ8131737.1"/>
    </source>
</evidence>
<organism evidence="1 2">
    <name type="scientific">Lasiodiplodia mahajangana</name>
    <dbReference type="NCBI Taxonomy" id="1108764"/>
    <lineage>
        <taxon>Eukaryota</taxon>
        <taxon>Fungi</taxon>
        <taxon>Dikarya</taxon>
        <taxon>Ascomycota</taxon>
        <taxon>Pezizomycotina</taxon>
        <taxon>Dothideomycetes</taxon>
        <taxon>Dothideomycetes incertae sedis</taxon>
        <taxon>Botryosphaeriales</taxon>
        <taxon>Botryosphaeriaceae</taxon>
        <taxon>Lasiodiplodia</taxon>
    </lineage>
</organism>
<name>A0ACC2JW39_9PEZI</name>
<evidence type="ECO:0000313" key="2">
    <source>
        <dbReference type="Proteomes" id="UP001153332"/>
    </source>
</evidence>
<dbReference type="Proteomes" id="UP001153332">
    <property type="component" value="Unassembled WGS sequence"/>
</dbReference>
<keyword evidence="2" id="KW-1185">Reference proteome</keyword>
<proteinExistence type="predicted"/>
<reference evidence="1" key="1">
    <citation type="submission" date="2022-12" db="EMBL/GenBank/DDBJ databases">
        <title>Genome Sequence of Lasiodiplodia mahajangana.</title>
        <authorList>
            <person name="Buettner E."/>
        </authorList>
    </citation>
    <scope>NUCLEOTIDE SEQUENCE</scope>
    <source>
        <strain evidence="1">VT137</strain>
    </source>
</reference>
<comment type="caution">
    <text evidence="1">The sequence shown here is derived from an EMBL/GenBank/DDBJ whole genome shotgun (WGS) entry which is preliminary data.</text>
</comment>